<evidence type="ECO:0000313" key="8">
    <source>
        <dbReference type="Proteomes" id="UP000636709"/>
    </source>
</evidence>
<protein>
    <recommendedName>
        <fullName evidence="6">Bifunctional inhibitor/plant lipid transfer protein/seed storage helical domain-containing protein</fullName>
    </recommendedName>
</protein>
<evidence type="ECO:0000313" key="7">
    <source>
        <dbReference type="EMBL" id="KAF8689949.1"/>
    </source>
</evidence>
<sequence length="226" mass="23511">MAPSMLIVLLVAFAVVASPSMAARDVAKVAEAPAPSSSGSGGDEVLYPMDLFGDLIDEIGKDIGEIGKDLGNLPDLPLPRILPCPPAFPIKIPFIPCYNVTPPPPPVTECRTSLTKYTPPCSGFLTGDDKSSRSSPPKKCCGAVSSFFRDNSTTPLCLCRVISGDAGKVNHTRALSVLQLCGLGVSPDQVSKICSDDTTDIPPMDAPSPPPDGACALLSVTLSKED</sequence>
<dbReference type="Gene3D" id="1.10.110.10">
    <property type="entry name" value="Plant lipid-transfer and hydrophobic proteins"/>
    <property type="match status" value="1"/>
</dbReference>
<reference evidence="7" key="1">
    <citation type="submission" date="2020-07" db="EMBL/GenBank/DDBJ databases">
        <title>Genome sequence and genetic diversity analysis of an under-domesticated orphan crop, white fonio (Digitaria exilis).</title>
        <authorList>
            <person name="Bennetzen J.L."/>
            <person name="Chen S."/>
            <person name="Ma X."/>
            <person name="Wang X."/>
            <person name="Yssel A.E.J."/>
            <person name="Chaluvadi S.R."/>
            <person name="Johnson M."/>
            <person name="Gangashetty P."/>
            <person name="Hamidou F."/>
            <person name="Sanogo M.D."/>
            <person name="Zwaenepoel A."/>
            <person name="Wallace J."/>
            <person name="Van De Peer Y."/>
            <person name="Van Deynze A."/>
        </authorList>
    </citation>
    <scope>NUCLEOTIDE SEQUENCE</scope>
    <source>
        <tissue evidence="7">Leaves</tissue>
    </source>
</reference>
<proteinExistence type="inferred from homology"/>
<dbReference type="InterPro" id="IPR043325">
    <property type="entry name" value="LTSS"/>
</dbReference>
<comment type="similarity">
    <text evidence="1">Belongs to the plant LTP family.</text>
</comment>
<evidence type="ECO:0000256" key="2">
    <source>
        <dbReference type="ARBA" id="ARBA00022729"/>
    </source>
</evidence>
<dbReference type="EMBL" id="JACEFO010001996">
    <property type="protein sequence ID" value="KAF8689949.1"/>
    <property type="molecule type" value="Genomic_DNA"/>
</dbReference>
<dbReference type="SUPFAM" id="SSF47699">
    <property type="entry name" value="Bifunctional inhibitor/lipid-transfer protein/seed storage 2S albumin"/>
    <property type="match status" value="1"/>
</dbReference>
<evidence type="ECO:0000256" key="5">
    <source>
        <dbReference type="SAM" id="SignalP"/>
    </source>
</evidence>
<keyword evidence="4" id="KW-0325">Glycoprotein</keyword>
<gene>
    <name evidence="7" type="ORF">HU200_041584</name>
</gene>
<comment type="caution">
    <text evidence="7">The sequence shown here is derived from an EMBL/GenBank/DDBJ whole genome shotgun (WGS) entry which is preliminary data.</text>
</comment>
<name>A0A835B677_9POAL</name>
<dbReference type="AlphaFoldDB" id="A0A835B677"/>
<keyword evidence="3" id="KW-1015">Disulfide bond</keyword>
<dbReference type="InterPro" id="IPR016140">
    <property type="entry name" value="Bifunc_inhib/LTP/seed_store"/>
</dbReference>
<feature type="chain" id="PRO_5032822478" description="Bifunctional inhibitor/plant lipid transfer protein/seed storage helical domain-containing protein" evidence="5">
    <location>
        <begin position="23"/>
        <end position="226"/>
    </location>
</feature>
<accession>A0A835B677</accession>
<organism evidence="7 8">
    <name type="scientific">Digitaria exilis</name>
    <dbReference type="NCBI Taxonomy" id="1010633"/>
    <lineage>
        <taxon>Eukaryota</taxon>
        <taxon>Viridiplantae</taxon>
        <taxon>Streptophyta</taxon>
        <taxon>Embryophyta</taxon>
        <taxon>Tracheophyta</taxon>
        <taxon>Spermatophyta</taxon>
        <taxon>Magnoliopsida</taxon>
        <taxon>Liliopsida</taxon>
        <taxon>Poales</taxon>
        <taxon>Poaceae</taxon>
        <taxon>PACMAD clade</taxon>
        <taxon>Panicoideae</taxon>
        <taxon>Panicodae</taxon>
        <taxon>Paniceae</taxon>
        <taxon>Anthephorinae</taxon>
        <taxon>Digitaria</taxon>
    </lineage>
</organism>
<feature type="signal peptide" evidence="5">
    <location>
        <begin position="1"/>
        <end position="22"/>
    </location>
</feature>
<dbReference type="Pfam" id="PF14368">
    <property type="entry name" value="LTP_2"/>
    <property type="match status" value="1"/>
</dbReference>
<keyword evidence="2 5" id="KW-0732">Signal</keyword>
<evidence type="ECO:0000256" key="1">
    <source>
        <dbReference type="ARBA" id="ARBA00009748"/>
    </source>
</evidence>
<dbReference type="OrthoDB" id="695344at2759"/>
<dbReference type="InterPro" id="IPR036312">
    <property type="entry name" value="Bifun_inhib/LTP/seed_sf"/>
</dbReference>
<keyword evidence="8" id="KW-1185">Reference proteome</keyword>
<dbReference type="Proteomes" id="UP000636709">
    <property type="component" value="Unassembled WGS sequence"/>
</dbReference>
<feature type="domain" description="Bifunctional inhibitor/plant lipid transfer protein/seed storage helical" evidence="6">
    <location>
        <begin position="102"/>
        <end position="188"/>
    </location>
</feature>
<evidence type="ECO:0000256" key="4">
    <source>
        <dbReference type="ARBA" id="ARBA00023180"/>
    </source>
</evidence>
<evidence type="ECO:0000259" key="6">
    <source>
        <dbReference type="Pfam" id="PF14368"/>
    </source>
</evidence>
<dbReference type="PANTHER" id="PTHR33044">
    <property type="entry name" value="BIFUNCTIONAL INHIBITOR/LIPID-TRANSFER PROTEIN/SEED STORAGE 2S ALBUMIN SUPERFAMILY PROTEIN-RELATED"/>
    <property type="match status" value="1"/>
</dbReference>
<dbReference type="CDD" id="cd00010">
    <property type="entry name" value="AAI_LTSS"/>
    <property type="match status" value="1"/>
</dbReference>
<evidence type="ECO:0000256" key="3">
    <source>
        <dbReference type="ARBA" id="ARBA00023157"/>
    </source>
</evidence>